<accession>A0ABW2UT60</accession>
<reference evidence="3" key="1">
    <citation type="journal article" date="2019" name="Int. J. Syst. Evol. Microbiol.">
        <title>The Global Catalogue of Microorganisms (GCM) 10K type strain sequencing project: providing services to taxonomists for standard genome sequencing and annotation.</title>
        <authorList>
            <consortium name="The Broad Institute Genomics Platform"/>
            <consortium name="The Broad Institute Genome Sequencing Center for Infectious Disease"/>
            <person name="Wu L."/>
            <person name="Ma J."/>
        </authorList>
    </citation>
    <scope>NUCLEOTIDE SEQUENCE [LARGE SCALE GENOMIC DNA]</scope>
    <source>
        <strain evidence="3">JCM 30234</strain>
    </source>
</reference>
<proteinExistence type="predicted"/>
<protein>
    <submittedName>
        <fullName evidence="2">Uncharacterized protein</fullName>
    </submittedName>
</protein>
<keyword evidence="3" id="KW-1185">Reference proteome</keyword>
<dbReference type="EMBL" id="JBHTGR010000015">
    <property type="protein sequence ID" value="MFC7747097.1"/>
    <property type="molecule type" value="Genomic_DNA"/>
</dbReference>
<evidence type="ECO:0000313" key="3">
    <source>
        <dbReference type="Proteomes" id="UP001596620"/>
    </source>
</evidence>
<feature type="coiled-coil region" evidence="1">
    <location>
        <begin position="162"/>
        <end position="212"/>
    </location>
</feature>
<evidence type="ECO:0000256" key="1">
    <source>
        <dbReference type="SAM" id="Coils"/>
    </source>
</evidence>
<dbReference type="Proteomes" id="UP001596620">
    <property type="component" value="Unassembled WGS sequence"/>
</dbReference>
<sequence length="260" mass="28330">MRFLDTGKKKVVAGATGLVLVAGGGAVTYASTDIGAQFQDWYDSQFTEQVEEGKTDVINYGKGKAKDALENHNDLKSDAGDRIDVAKAAEKHLAKKDISDEKADRIAKLEQEKSSIENSMSKQFDELFAKGKAALDDIKSKAQEKAEKDLTNSIDGNKEDAIEEVNNELDAETDKAVKQLDKAISEAKNDLTGKLENESKDTETELKKAIDKAVSDVKDQTKSVSEDLVFQSKKAIQTAAHQKVEDAKGSLDDVVTNMNN</sequence>
<gene>
    <name evidence="2" type="ORF">ACFQU8_07590</name>
</gene>
<organism evidence="2 3">
    <name type="scientific">Lentibacillus kimchii</name>
    <dbReference type="NCBI Taxonomy" id="1542911"/>
    <lineage>
        <taxon>Bacteria</taxon>
        <taxon>Bacillati</taxon>
        <taxon>Bacillota</taxon>
        <taxon>Bacilli</taxon>
        <taxon>Bacillales</taxon>
        <taxon>Bacillaceae</taxon>
        <taxon>Lentibacillus</taxon>
    </lineage>
</organism>
<keyword evidence="1" id="KW-0175">Coiled coil</keyword>
<dbReference type="RefSeq" id="WP_382358617.1">
    <property type="nucleotide sequence ID" value="NZ_JBHTGR010000015.1"/>
</dbReference>
<name>A0ABW2UT60_9BACI</name>
<feature type="coiled-coil region" evidence="1">
    <location>
        <begin position="99"/>
        <end position="126"/>
    </location>
</feature>
<evidence type="ECO:0000313" key="2">
    <source>
        <dbReference type="EMBL" id="MFC7747097.1"/>
    </source>
</evidence>
<comment type="caution">
    <text evidence="2">The sequence shown here is derived from an EMBL/GenBank/DDBJ whole genome shotgun (WGS) entry which is preliminary data.</text>
</comment>